<protein>
    <recommendedName>
        <fullName evidence="3">Terminase</fullName>
    </recommendedName>
</protein>
<evidence type="ECO:0000313" key="1">
    <source>
        <dbReference type="EMBL" id="PNC53365.1"/>
    </source>
</evidence>
<proteinExistence type="predicted"/>
<name>A0AAP8NKL4_9BACT</name>
<sequence length="546" mass="61607">MELTPEQYATLKILLSNREWRLNHLYHVVNKDGKIVRFSLNWAQRQIHSGLHHYNNVLKARQLGISTYTALLILDMCMFTPNYTAGIVDRTGPESKKKLAKIKFAFDHLDHLPQTPTEEDRELALIGAWLKEEMKGCYIGATEAKFPNGSTIYAGTSLRGGTHQFIHVSELGSVAVHNPSKAEETITGTLNSIDQTGVVILESTHEGGQYGLNYRLVTEAMDLVGKPLTPLDPKFWFFSWVEQPEYRIKGGKFSGAPELAKYFHSLETDYAITLDEEQKAWYESKSRTQGYKMRQEYPTVPDEALNPIASGAIYGSQINRLRELGRLTAEYEPDPYRPIYAVFDKGMADFTSIWWIQPRPDGLFSFLDNYTANGLPLDHYIAELRKRDALFGRVKDVILPHDGVNRDYNGVKYYEKLEQAGYSTILVKRTSDVWSSIDSTRTLLRHAVIHARCSQKTTLPNMKEGYISGVDALANYKMAPPGKNGVTRNEPLHDICSHACDSLRTFGDAWAAGYIAKETGWKSDDDDEGVHSPYSGLARGAESLYL</sequence>
<organism evidence="1 2">
    <name type="scientific">Akkermansia muciniphila</name>
    <dbReference type="NCBI Taxonomy" id="239935"/>
    <lineage>
        <taxon>Bacteria</taxon>
        <taxon>Pseudomonadati</taxon>
        <taxon>Verrucomicrobiota</taxon>
        <taxon>Verrucomicrobiia</taxon>
        <taxon>Verrucomicrobiales</taxon>
        <taxon>Akkermansiaceae</taxon>
        <taxon>Akkermansia</taxon>
    </lineage>
</organism>
<dbReference type="Gene3D" id="3.40.50.300">
    <property type="entry name" value="P-loop containing nucleotide triphosphate hydrolases"/>
    <property type="match status" value="1"/>
</dbReference>
<dbReference type="RefSeq" id="WP_102736176.1">
    <property type="nucleotide sequence ID" value="NZ_PJKN01000008.1"/>
</dbReference>
<dbReference type="Proteomes" id="UP000235914">
    <property type="component" value="Unassembled WGS sequence"/>
</dbReference>
<accession>A0AAP8NKL4</accession>
<dbReference type="AlphaFoldDB" id="A0AAP8NKL4"/>
<dbReference type="InterPro" id="IPR027417">
    <property type="entry name" value="P-loop_NTPase"/>
</dbReference>
<gene>
    <name evidence="1" type="ORF">CXU09_11770</name>
</gene>
<evidence type="ECO:0000313" key="2">
    <source>
        <dbReference type="Proteomes" id="UP000235914"/>
    </source>
</evidence>
<reference evidence="1 2" key="1">
    <citation type="journal article" date="2017" name="BMC Genomics">
        <title>Genome sequencing of 39 Akkermansia muciniphila isolates reveals its population structure, genomic and functional diverisity, and global distribution in mammalian gut microbiotas.</title>
        <authorList>
            <person name="Guo X."/>
            <person name="Li S."/>
            <person name="Zhang J."/>
            <person name="Wu F."/>
            <person name="Li X."/>
            <person name="Wu D."/>
            <person name="Zhang M."/>
            <person name="Ou Z."/>
            <person name="Jie Z."/>
            <person name="Yan Q."/>
            <person name="Li P."/>
            <person name="Yi J."/>
            <person name="Peng Y."/>
        </authorList>
    </citation>
    <scope>NUCLEOTIDE SEQUENCE [LARGE SCALE GENOMIC DNA]</scope>
    <source>
        <strain evidence="1 2">GP43</strain>
    </source>
</reference>
<dbReference type="Gene3D" id="3.30.420.280">
    <property type="match status" value="1"/>
</dbReference>
<dbReference type="EMBL" id="PJKN01000008">
    <property type="protein sequence ID" value="PNC53365.1"/>
    <property type="molecule type" value="Genomic_DNA"/>
</dbReference>
<evidence type="ECO:0008006" key="3">
    <source>
        <dbReference type="Google" id="ProtNLM"/>
    </source>
</evidence>
<comment type="caution">
    <text evidence="1">The sequence shown here is derived from an EMBL/GenBank/DDBJ whole genome shotgun (WGS) entry which is preliminary data.</text>
</comment>